<dbReference type="Proteomes" id="UP000054359">
    <property type="component" value="Unassembled WGS sequence"/>
</dbReference>
<organism evidence="2 3">
    <name type="scientific">Stegodyphus mimosarum</name>
    <name type="common">African social velvet spider</name>
    <dbReference type="NCBI Taxonomy" id="407821"/>
    <lineage>
        <taxon>Eukaryota</taxon>
        <taxon>Metazoa</taxon>
        <taxon>Ecdysozoa</taxon>
        <taxon>Arthropoda</taxon>
        <taxon>Chelicerata</taxon>
        <taxon>Arachnida</taxon>
        <taxon>Araneae</taxon>
        <taxon>Araneomorphae</taxon>
        <taxon>Entelegynae</taxon>
        <taxon>Eresoidea</taxon>
        <taxon>Eresidae</taxon>
        <taxon>Stegodyphus</taxon>
    </lineage>
</organism>
<dbReference type="AlphaFoldDB" id="A0A087U5D0"/>
<name>A0A087U5D0_STEMI</name>
<keyword evidence="3" id="KW-1185">Reference proteome</keyword>
<evidence type="ECO:0000256" key="1">
    <source>
        <dbReference type="SAM" id="Phobius"/>
    </source>
</evidence>
<feature type="transmembrane region" description="Helical" evidence="1">
    <location>
        <begin position="45"/>
        <end position="72"/>
    </location>
</feature>
<evidence type="ECO:0000313" key="2">
    <source>
        <dbReference type="EMBL" id="KFM72569.1"/>
    </source>
</evidence>
<evidence type="ECO:0000313" key="3">
    <source>
        <dbReference type="Proteomes" id="UP000054359"/>
    </source>
</evidence>
<dbReference type="EMBL" id="KK118255">
    <property type="protein sequence ID" value="KFM72569.1"/>
    <property type="molecule type" value="Genomic_DNA"/>
</dbReference>
<keyword evidence="1" id="KW-0812">Transmembrane</keyword>
<accession>A0A087U5D0</accession>
<reference evidence="2 3" key="1">
    <citation type="submission" date="2013-11" db="EMBL/GenBank/DDBJ databases">
        <title>Genome sequencing of Stegodyphus mimosarum.</title>
        <authorList>
            <person name="Bechsgaard J."/>
        </authorList>
    </citation>
    <scope>NUCLEOTIDE SEQUENCE [LARGE SCALE GENOMIC DNA]</scope>
</reference>
<protein>
    <submittedName>
        <fullName evidence="2">Uncharacterized protein</fullName>
    </submittedName>
</protein>
<sequence>MKITEILFILQLYVLWMKLHQIKIPESHFSGREVCAELQVHRVSWMIEMIYLVPVLHLVKLLHLFYAVIRLLHHDSVCQMMKICPFSEHLNIKEIDFKLLIG</sequence>
<keyword evidence="1" id="KW-1133">Transmembrane helix</keyword>
<feature type="non-terminal residue" evidence="2">
    <location>
        <position position="102"/>
    </location>
</feature>
<gene>
    <name evidence="2" type="ORF">X975_20765</name>
</gene>
<keyword evidence="1" id="KW-0472">Membrane</keyword>
<proteinExistence type="predicted"/>